<organism evidence="2 3">
    <name type="scientific">Halocynthiibacter styelae</name>
    <dbReference type="NCBI Taxonomy" id="2761955"/>
    <lineage>
        <taxon>Bacteria</taxon>
        <taxon>Pseudomonadati</taxon>
        <taxon>Pseudomonadota</taxon>
        <taxon>Alphaproteobacteria</taxon>
        <taxon>Rhodobacterales</taxon>
        <taxon>Paracoccaceae</taxon>
        <taxon>Halocynthiibacter</taxon>
    </lineage>
</organism>
<keyword evidence="1" id="KW-0812">Transmembrane</keyword>
<dbReference type="RefSeq" id="WP_228849558.1">
    <property type="nucleotide sequence ID" value="NZ_JADCKQ010000011.1"/>
</dbReference>
<proteinExistence type="predicted"/>
<dbReference type="InterPro" id="IPR013879">
    <property type="entry name" value="DUF1761"/>
</dbReference>
<protein>
    <submittedName>
        <fullName evidence="2">DUF1761 domain-containing protein</fullName>
    </submittedName>
</protein>
<keyword evidence="1" id="KW-0472">Membrane</keyword>
<evidence type="ECO:0000313" key="2">
    <source>
        <dbReference type="EMBL" id="MBI1494819.1"/>
    </source>
</evidence>
<feature type="transmembrane region" description="Helical" evidence="1">
    <location>
        <begin position="6"/>
        <end position="25"/>
    </location>
</feature>
<dbReference type="AlphaFoldDB" id="A0A8J7IEI4"/>
<keyword evidence="1" id="KW-1133">Transmembrane helix</keyword>
<dbReference type="EMBL" id="JADCKQ010000011">
    <property type="protein sequence ID" value="MBI1494819.1"/>
    <property type="molecule type" value="Genomic_DNA"/>
</dbReference>
<reference evidence="2" key="1">
    <citation type="submission" date="2020-10" db="EMBL/GenBank/DDBJ databases">
        <title>Paenihalocynthiibacter styelae gen. nov., sp. nov., isolated from stalked sea squirt Styela clava.</title>
        <authorList>
            <person name="Kim Y.-O."/>
            <person name="Yoon J.-H."/>
        </authorList>
    </citation>
    <scope>NUCLEOTIDE SEQUENCE</scope>
    <source>
        <strain evidence="2">MYP1-1</strain>
    </source>
</reference>
<feature type="transmembrane region" description="Helical" evidence="1">
    <location>
        <begin position="77"/>
        <end position="97"/>
    </location>
</feature>
<dbReference type="Proteomes" id="UP000640583">
    <property type="component" value="Unassembled WGS sequence"/>
</dbReference>
<evidence type="ECO:0000256" key="1">
    <source>
        <dbReference type="SAM" id="Phobius"/>
    </source>
</evidence>
<keyword evidence="3" id="KW-1185">Reference proteome</keyword>
<comment type="caution">
    <text evidence="2">The sequence shown here is derived from an EMBL/GenBank/DDBJ whole genome shotgun (WGS) entry which is preliminary data.</text>
</comment>
<name>A0A8J7IEI4_9RHOB</name>
<sequence length="127" mass="13394">MEFLNVLIAAIAGFAFGAVWYMSLVKPWKAATGMTDEAMQGAGAKPYIISFIALLFVAGMMRHMFSLAGIDSAGKGLVAGLGLGLFIAAPWIATNYAYSMRPRILTLIDCGYAAGGCTVIGFVLTMI</sequence>
<evidence type="ECO:0000313" key="3">
    <source>
        <dbReference type="Proteomes" id="UP000640583"/>
    </source>
</evidence>
<feature type="transmembrane region" description="Helical" evidence="1">
    <location>
        <begin position="104"/>
        <end position="124"/>
    </location>
</feature>
<feature type="transmembrane region" description="Helical" evidence="1">
    <location>
        <begin position="46"/>
        <end position="65"/>
    </location>
</feature>
<dbReference type="Pfam" id="PF08570">
    <property type="entry name" value="DUF1761"/>
    <property type="match status" value="1"/>
</dbReference>
<accession>A0A8J7IEI4</accession>
<gene>
    <name evidence="2" type="ORF">H1D41_14335</name>
</gene>